<feature type="domain" description="Cytidylate kinase" evidence="9">
    <location>
        <begin position="6"/>
        <end position="230"/>
    </location>
</feature>
<name>A0A0K1EPD8_CHOCO</name>
<evidence type="ECO:0000256" key="4">
    <source>
        <dbReference type="ARBA" id="ARBA00022777"/>
    </source>
</evidence>
<keyword evidence="5 8" id="KW-0067">ATP-binding</keyword>
<dbReference type="Proteomes" id="UP000067626">
    <property type="component" value="Chromosome"/>
</dbReference>
<evidence type="ECO:0000256" key="5">
    <source>
        <dbReference type="ARBA" id="ARBA00022840"/>
    </source>
</evidence>
<dbReference type="NCBIfam" id="TIGR00017">
    <property type="entry name" value="cmk"/>
    <property type="match status" value="1"/>
</dbReference>
<evidence type="ECO:0000313" key="10">
    <source>
        <dbReference type="EMBL" id="AKT42674.1"/>
    </source>
</evidence>
<dbReference type="HAMAP" id="MF_00238">
    <property type="entry name" value="Cytidyl_kinase_type1"/>
    <property type="match status" value="1"/>
</dbReference>
<dbReference type="Gene3D" id="3.40.50.300">
    <property type="entry name" value="P-loop containing nucleotide triphosphate hydrolases"/>
    <property type="match status" value="1"/>
</dbReference>
<dbReference type="SUPFAM" id="SSF52540">
    <property type="entry name" value="P-loop containing nucleoside triphosphate hydrolases"/>
    <property type="match status" value="1"/>
</dbReference>
<dbReference type="Pfam" id="PF02224">
    <property type="entry name" value="Cytidylate_kin"/>
    <property type="match status" value="1"/>
</dbReference>
<accession>A0A0K1EPD8</accession>
<dbReference type="GO" id="GO:0006220">
    <property type="term" value="P:pyrimidine nucleotide metabolic process"/>
    <property type="evidence" value="ECO:0007669"/>
    <property type="project" value="UniProtKB-UniRule"/>
</dbReference>
<dbReference type="GO" id="GO:0036430">
    <property type="term" value="F:CMP kinase activity"/>
    <property type="evidence" value="ECO:0007669"/>
    <property type="project" value="RHEA"/>
</dbReference>
<dbReference type="PANTHER" id="PTHR21299:SF2">
    <property type="entry name" value="CYTIDYLATE KINASE"/>
    <property type="match status" value="1"/>
</dbReference>
<dbReference type="STRING" id="52.CMC5_069010"/>
<keyword evidence="11" id="KW-1185">Reference proteome</keyword>
<evidence type="ECO:0000256" key="2">
    <source>
        <dbReference type="ARBA" id="ARBA00022679"/>
    </source>
</evidence>
<keyword evidence="2 8" id="KW-0808">Transferase</keyword>
<dbReference type="EMBL" id="CP012159">
    <property type="protein sequence ID" value="AKT42674.1"/>
    <property type="molecule type" value="Genomic_DNA"/>
</dbReference>
<gene>
    <name evidence="8 10" type="primary">cmk</name>
    <name evidence="10" type="ORF">CMC5_069010</name>
</gene>
<keyword evidence="8" id="KW-0963">Cytoplasm</keyword>
<organism evidence="10 11">
    <name type="scientific">Chondromyces crocatus</name>
    <dbReference type="NCBI Taxonomy" id="52"/>
    <lineage>
        <taxon>Bacteria</taxon>
        <taxon>Pseudomonadati</taxon>
        <taxon>Myxococcota</taxon>
        <taxon>Polyangia</taxon>
        <taxon>Polyangiales</taxon>
        <taxon>Polyangiaceae</taxon>
        <taxon>Chondromyces</taxon>
    </lineage>
</organism>
<dbReference type="AlphaFoldDB" id="A0A0K1EPD8"/>
<comment type="catalytic activity">
    <reaction evidence="6 8">
        <text>dCMP + ATP = dCDP + ADP</text>
        <dbReference type="Rhea" id="RHEA:25094"/>
        <dbReference type="ChEBI" id="CHEBI:30616"/>
        <dbReference type="ChEBI" id="CHEBI:57566"/>
        <dbReference type="ChEBI" id="CHEBI:58593"/>
        <dbReference type="ChEBI" id="CHEBI:456216"/>
        <dbReference type="EC" id="2.7.4.25"/>
    </reaction>
</comment>
<reference evidence="10 11" key="1">
    <citation type="submission" date="2015-07" db="EMBL/GenBank/DDBJ databases">
        <title>Genome analysis of myxobacterium Chondromyces crocatus Cm c5 reveals a high potential for natural compound synthesis and the genetic basis for the loss of fruiting body formation.</title>
        <authorList>
            <person name="Zaburannyi N."/>
            <person name="Bunk B."/>
            <person name="Maier J."/>
            <person name="Overmann J."/>
            <person name="Mueller R."/>
        </authorList>
    </citation>
    <scope>NUCLEOTIDE SEQUENCE [LARGE SCALE GENOMIC DNA]</scope>
    <source>
        <strain evidence="10 11">Cm c5</strain>
    </source>
</reference>
<evidence type="ECO:0000256" key="7">
    <source>
        <dbReference type="ARBA" id="ARBA00048478"/>
    </source>
</evidence>
<sequence length="236" mass="24924">MRRLCVAIDGPAGAGKGTVARGLAARLGYLLLDTGALYRTVALAASRVGLGWGDAEGIAALATQLAEQERIVLPGVKRPETQRAGGMQVLLDGEDVSDAIRTPEISVGASRVSAIPAVRQALLAMQRQAGASGGVVLEGRDIGTVVFPDAEVKFFLTAPAEVRARRRYDELAARGVGVSFEDTLTDVVERDRADSERAVAPLRQAEDAIVIDSANRAPEEIVEEMVRVVEARAGVR</sequence>
<comment type="similarity">
    <text evidence="1 8">Belongs to the cytidylate kinase family. Type 1 subfamily.</text>
</comment>
<keyword evidence="3 8" id="KW-0547">Nucleotide-binding</keyword>
<dbReference type="OrthoDB" id="9807434at2"/>
<dbReference type="GO" id="GO:0036431">
    <property type="term" value="F:dCMP kinase activity"/>
    <property type="evidence" value="ECO:0007669"/>
    <property type="project" value="InterPro"/>
</dbReference>
<evidence type="ECO:0000256" key="3">
    <source>
        <dbReference type="ARBA" id="ARBA00022741"/>
    </source>
</evidence>
<dbReference type="EC" id="2.7.4.25" evidence="8"/>
<protein>
    <recommendedName>
        <fullName evidence="8">Cytidylate kinase</fullName>
        <shortName evidence="8">CK</shortName>
        <ecNumber evidence="8">2.7.4.25</ecNumber>
    </recommendedName>
    <alternativeName>
        <fullName evidence="8">Cytidine monophosphate kinase</fullName>
        <shortName evidence="8">CMP kinase</shortName>
    </alternativeName>
</protein>
<dbReference type="PATRIC" id="fig|52.7.peg.7574"/>
<dbReference type="RefSeq" id="WP_050436289.1">
    <property type="nucleotide sequence ID" value="NZ_CP012159.1"/>
</dbReference>
<dbReference type="PANTHER" id="PTHR21299">
    <property type="entry name" value="CYTIDYLATE KINASE/PANTOATE-BETA-ALANINE LIGASE"/>
    <property type="match status" value="1"/>
</dbReference>
<dbReference type="GO" id="GO:0015949">
    <property type="term" value="P:nucleobase-containing small molecule interconversion"/>
    <property type="evidence" value="ECO:0007669"/>
    <property type="project" value="TreeGrafter"/>
</dbReference>
<comment type="catalytic activity">
    <reaction evidence="7 8">
        <text>CMP + ATP = CDP + ADP</text>
        <dbReference type="Rhea" id="RHEA:11600"/>
        <dbReference type="ChEBI" id="CHEBI:30616"/>
        <dbReference type="ChEBI" id="CHEBI:58069"/>
        <dbReference type="ChEBI" id="CHEBI:60377"/>
        <dbReference type="ChEBI" id="CHEBI:456216"/>
        <dbReference type="EC" id="2.7.4.25"/>
    </reaction>
</comment>
<dbReference type="KEGG" id="ccro:CMC5_069010"/>
<feature type="binding site" evidence="8">
    <location>
        <begin position="10"/>
        <end position="18"/>
    </location>
    <ligand>
        <name>ATP</name>
        <dbReference type="ChEBI" id="CHEBI:30616"/>
    </ligand>
</feature>
<keyword evidence="4 8" id="KW-0418">Kinase</keyword>
<evidence type="ECO:0000256" key="1">
    <source>
        <dbReference type="ARBA" id="ARBA00009427"/>
    </source>
</evidence>
<dbReference type="InterPro" id="IPR011994">
    <property type="entry name" value="Cytidylate_kinase_dom"/>
</dbReference>
<dbReference type="InterPro" id="IPR003136">
    <property type="entry name" value="Cytidylate_kin"/>
</dbReference>
<evidence type="ECO:0000256" key="6">
    <source>
        <dbReference type="ARBA" id="ARBA00047615"/>
    </source>
</evidence>
<comment type="subcellular location">
    <subcellularLocation>
        <location evidence="8">Cytoplasm</location>
    </subcellularLocation>
</comment>
<dbReference type="CDD" id="cd02020">
    <property type="entry name" value="CMPK"/>
    <property type="match status" value="1"/>
</dbReference>
<proteinExistence type="inferred from homology"/>
<evidence type="ECO:0000256" key="8">
    <source>
        <dbReference type="HAMAP-Rule" id="MF_00238"/>
    </source>
</evidence>
<dbReference type="InterPro" id="IPR027417">
    <property type="entry name" value="P-loop_NTPase"/>
</dbReference>
<evidence type="ECO:0000259" key="9">
    <source>
        <dbReference type="Pfam" id="PF02224"/>
    </source>
</evidence>
<dbReference type="GO" id="GO:0005829">
    <property type="term" value="C:cytosol"/>
    <property type="evidence" value="ECO:0007669"/>
    <property type="project" value="TreeGrafter"/>
</dbReference>
<dbReference type="GO" id="GO:0005524">
    <property type="term" value="F:ATP binding"/>
    <property type="evidence" value="ECO:0007669"/>
    <property type="project" value="UniProtKB-UniRule"/>
</dbReference>
<evidence type="ECO:0000313" key="11">
    <source>
        <dbReference type="Proteomes" id="UP000067626"/>
    </source>
</evidence>